<gene>
    <name evidence="1" type="ORF">G3T38_15960</name>
</gene>
<name>A0A6P0HM28_9ACTN</name>
<evidence type="ECO:0000313" key="2">
    <source>
        <dbReference type="Proteomes" id="UP000468687"/>
    </source>
</evidence>
<evidence type="ECO:0000313" key="1">
    <source>
        <dbReference type="EMBL" id="NEN79769.1"/>
    </source>
</evidence>
<dbReference type="AlphaFoldDB" id="A0A6P0HM28"/>
<accession>A0A6P0HM28</accession>
<dbReference type="Proteomes" id="UP000468687">
    <property type="component" value="Unassembled WGS sequence"/>
</dbReference>
<sequence>MAARQAYVDSSICLPTAIAGLALGNICAGRIACNETDLGGYLQNPYLATGAGRPTD</sequence>
<comment type="caution">
    <text evidence="1">The sequence shown here is derived from an EMBL/GenBank/DDBJ whole genome shotgun (WGS) entry which is preliminary data.</text>
</comment>
<keyword evidence="2" id="KW-1185">Reference proteome</keyword>
<organism evidence="1 2">
    <name type="scientific">Nocardioides zeae</name>
    <dbReference type="NCBI Taxonomy" id="1457234"/>
    <lineage>
        <taxon>Bacteria</taxon>
        <taxon>Bacillati</taxon>
        <taxon>Actinomycetota</taxon>
        <taxon>Actinomycetes</taxon>
        <taxon>Propionibacteriales</taxon>
        <taxon>Nocardioidaceae</taxon>
        <taxon>Nocardioides</taxon>
    </lineage>
</organism>
<protein>
    <submittedName>
        <fullName evidence="1">Uncharacterized protein</fullName>
    </submittedName>
</protein>
<feature type="non-terminal residue" evidence="1">
    <location>
        <position position="56"/>
    </location>
</feature>
<reference evidence="1 2" key="1">
    <citation type="journal article" date="2014" name="Int. J. Syst. Evol. Microbiol.">
        <title>Nocardioides zeae sp. nov., isolated from the stem of Zea mays.</title>
        <authorList>
            <person name="Glaeser S.P."/>
            <person name="McInroy J.A."/>
            <person name="Busse H.J."/>
            <person name="Kampfer P."/>
        </authorList>
    </citation>
    <scope>NUCLEOTIDE SEQUENCE [LARGE SCALE GENOMIC DNA]</scope>
    <source>
        <strain evidence="1 2">JCM 30728</strain>
    </source>
</reference>
<dbReference type="EMBL" id="JAAGXA010000011">
    <property type="protein sequence ID" value="NEN79769.1"/>
    <property type="molecule type" value="Genomic_DNA"/>
</dbReference>
<proteinExistence type="predicted"/>